<keyword evidence="2" id="KW-1185">Reference proteome</keyword>
<accession>A0A811U3C9</accession>
<proteinExistence type="predicted"/>
<dbReference type="AlphaFoldDB" id="A0A811U3C9"/>
<reference evidence="1" key="1">
    <citation type="submission" date="2020-11" db="EMBL/GenBank/DDBJ databases">
        <authorList>
            <person name="Whitehead M."/>
        </authorList>
    </citation>
    <scope>NUCLEOTIDE SEQUENCE</scope>
    <source>
        <strain evidence="1">EGII</strain>
    </source>
</reference>
<evidence type="ECO:0000313" key="1">
    <source>
        <dbReference type="EMBL" id="CAD6992868.1"/>
    </source>
</evidence>
<name>A0A811U3C9_CERCA</name>
<dbReference type="EMBL" id="CAJHJT010000001">
    <property type="protein sequence ID" value="CAD6992868.1"/>
    <property type="molecule type" value="Genomic_DNA"/>
</dbReference>
<sequence length="108" mass="12271">MQHHTKMAHLSQNLERKKNNLDIHIISAAVPSLYVTCFQQLRMCTSASAPTRHTYTVTQLFTQPGSQFARSAAPAERDHFAPQPKYGIRFIYHLSAKLKFCRLPAQCA</sequence>
<organism evidence="1 2">
    <name type="scientific">Ceratitis capitata</name>
    <name type="common">Mediterranean fruit fly</name>
    <name type="synonym">Tephritis capitata</name>
    <dbReference type="NCBI Taxonomy" id="7213"/>
    <lineage>
        <taxon>Eukaryota</taxon>
        <taxon>Metazoa</taxon>
        <taxon>Ecdysozoa</taxon>
        <taxon>Arthropoda</taxon>
        <taxon>Hexapoda</taxon>
        <taxon>Insecta</taxon>
        <taxon>Pterygota</taxon>
        <taxon>Neoptera</taxon>
        <taxon>Endopterygota</taxon>
        <taxon>Diptera</taxon>
        <taxon>Brachycera</taxon>
        <taxon>Muscomorpha</taxon>
        <taxon>Tephritoidea</taxon>
        <taxon>Tephritidae</taxon>
        <taxon>Ceratitis</taxon>
        <taxon>Ceratitis</taxon>
    </lineage>
</organism>
<evidence type="ECO:0000313" key="2">
    <source>
        <dbReference type="Proteomes" id="UP000606786"/>
    </source>
</evidence>
<dbReference type="Proteomes" id="UP000606786">
    <property type="component" value="Unassembled WGS sequence"/>
</dbReference>
<comment type="caution">
    <text evidence="1">The sequence shown here is derived from an EMBL/GenBank/DDBJ whole genome shotgun (WGS) entry which is preliminary data.</text>
</comment>
<gene>
    <name evidence="1" type="ORF">CCAP1982_LOCUS1703</name>
</gene>
<protein>
    <submittedName>
        <fullName evidence="1">(Mediterranean fruit fly) hypothetical protein</fullName>
    </submittedName>
</protein>